<gene>
    <name evidence="2" type="ORF">HAX54_024615</name>
</gene>
<name>A0ABS8RGA4_DATST</name>
<organism evidence="2 3">
    <name type="scientific">Datura stramonium</name>
    <name type="common">Jimsonweed</name>
    <name type="synonym">Common thornapple</name>
    <dbReference type="NCBI Taxonomy" id="4076"/>
    <lineage>
        <taxon>Eukaryota</taxon>
        <taxon>Viridiplantae</taxon>
        <taxon>Streptophyta</taxon>
        <taxon>Embryophyta</taxon>
        <taxon>Tracheophyta</taxon>
        <taxon>Spermatophyta</taxon>
        <taxon>Magnoliopsida</taxon>
        <taxon>eudicotyledons</taxon>
        <taxon>Gunneridae</taxon>
        <taxon>Pentapetalae</taxon>
        <taxon>asterids</taxon>
        <taxon>lamiids</taxon>
        <taxon>Solanales</taxon>
        <taxon>Solanaceae</taxon>
        <taxon>Solanoideae</taxon>
        <taxon>Datureae</taxon>
        <taxon>Datura</taxon>
    </lineage>
</organism>
<evidence type="ECO:0000313" key="2">
    <source>
        <dbReference type="EMBL" id="MCD7445915.1"/>
    </source>
</evidence>
<keyword evidence="3" id="KW-1185">Reference proteome</keyword>
<keyword evidence="1" id="KW-0175">Coiled coil</keyword>
<evidence type="ECO:0008006" key="4">
    <source>
        <dbReference type="Google" id="ProtNLM"/>
    </source>
</evidence>
<dbReference type="Gene3D" id="1.10.287.110">
    <property type="entry name" value="DnaJ domain"/>
    <property type="match status" value="1"/>
</dbReference>
<comment type="caution">
    <text evidence="2">The sequence shown here is derived from an EMBL/GenBank/DDBJ whole genome shotgun (WGS) entry which is preliminary data.</text>
</comment>
<sequence length="372" mass="42133">MLLDTSIIISIKHGRQISSTATERGKFCWAIATKPGRFWWGTVAGAGKFWWGTATKADKFCWATPIEAVKFCWDTATEPGRFCCPTATETSRFWWATATNSGKFCWAIATEPSKFWWGTATEAGRFCWGAAMETGEFWWATTKFGWGTAIKAGKFWCAIATEAGSLPGKVNFALLPIMYEAEVTEFYTSLSFTDDDETVFAKKDAEIVFLKAAQSSEVPGALLDLQEENALLKSDNAALRKQLEELTQQMICDQRAADERIDKLAEEEKKLQLLKRKTAESIRLLEIQKRQKQRMEQMRETQKKDVENMNLKERIRAEVRKELSKLEMTCHDMASVLRRLGIAVGDGTSREVRVAYKIALLKFHPDRASQPS</sequence>
<proteinExistence type="predicted"/>
<dbReference type="PANTHER" id="PTHR36335">
    <property type="entry name" value="CHAPERONE DNAJ-DOMAIN SUPERFAMILY PROTEIN"/>
    <property type="match status" value="1"/>
</dbReference>
<dbReference type="PANTHER" id="PTHR36335:SF3">
    <property type="entry name" value="J DOMAIN-CONTAINING PROTEIN"/>
    <property type="match status" value="1"/>
</dbReference>
<evidence type="ECO:0000313" key="3">
    <source>
        <dbReference type="Proteomes" id="UP000823775"/>
    </source>
</evidence>
<accession>A0ABS8RGA4</accession>
<dbReference type="SUPFAM" id="SSF46565">
    <property type="entry name" value="Chaperone J-domain"/>
    <property type="match status" value="1"/>
</dbReference>
<feature type="coiled-coil region" evidence="1">
    <location>
        <begin position="222"/>
        <end position="312"/>
    </location>
</feature>
<reference evidence="2 3" key="1">
    <citation type="journal article" date="2021" name="BMC Genomics">
        <title>Datura genome reveals duplications of psychoactive alkaloid biosynthetic genes and high mutation rate following tissue culture.</title>
        <authorList>
            <person name="Rajewski A."/>
            <person name="Carter-House D."/>
            <person name="Stajich J."/>
            <person name="Litt A."/>
        </authorList>
    </citation>
    <scope>NUCLEOTIDE SEQUENCE [LARGE SCALE GENOMIC DNA]</scope>
    <source>
        <strain evidence="2">AR-01</strain>
    </source>
</reference>
<dbReference type="EMBL" id="JACEIK010000003">
    <property type="protein sequence ID" value="MCD7445915.1"/>
    <property type="molecule type" value="Genomic_DNA"/>
</dbReference>
<evidence type="ECO:0000256" key="1">
    <source>
        <dbReference type="SAM" id="Coils"/>
    </source>
</evidence>
<dbReference type="InterPro" id="IPR036869">
    <property type="entry name" value="J_dom_sf"/>
</dbReference>
<dbReference type="Proteomes" id="UP000823775">
    <property type="component" value="Unassembled WGS sequence"/>
</dbReference>
<protein>
    <recommendedName>
        <fullName evidence="4">J domain-containing protein</fullName>
    </recommendedName>
</protein>